<gene>
    <name evidence="1" type="ORF">KK083_11110</name>
</gene>
<evidence type="ECO:0000313" key="1">
    <source>
        <dbReference type="EMBL" id="MBT1697428.1"/>
    </source>
</evidence>
<dbReference type="AlphaFoldDB" id="A0AAP2DJC4"/>
<accession>A0AAP2DJC4</accession>
<dbReference type="EMBL" id="JAHESF010000009">
    <property type="protein sequence ID" value="MBT1697428.1"/>
    <property type="molecule type" value="Genomic_DNA"/>
</dbReference>
<proteinExistence type="predicted"/>
<name>A0AAP2DJC4_9BACT</name>
<reference evidence="1 2" key="1">
    <citation type="submission" date="2021-05" db="EMBL/GenBank/DDBJ databases">
        <title>A Polyphasic approach of four new species of the genus Ohtaekwangia: Ohtaekwangia histidinii sp. nov., Ohtaekwangia cretensis sp. nov., Ohtaekwangia indiensis sp. nov., Ohtaekwangia reichenbachii sp. nov. from diverse environment.</title>
        <authorList>
            <person name="Octaviana S."/>
        </authorList>
    </citation>
    <scope>NUCLEOTIDE SEQUENCE [LARGE SCALE GENOMIC DNA]</scope>
    <source>
        <strain evidence="1 2">PWU4</strain>
    </source>
</reference>
<dbReference type="RefSeq" id="WP_254163298.1">
    <property type="nucleotide sequence ID" value="NZ_JAHESF010000009.1"/>
</dbReference>
<comment type="caution">
    <text evidence="1">The sequence shown here is derived from an EMBL/GenBank/DDBJ whole genome shotgun (WGS) entry which is preliminary data.</text>
</comment>
<protein>
    <submittedName>
        <fullName evidence="1">Uncharacterized protein</fullName>
    </submittedName>
</protein>
<evidence type="ECO:0000313" key="2">
    <source>
        <dbReference type="Proteomes" id="UP001319200"/>
    </source>
</evidence>
<keyword evidence="2" id="KW-1185">Reference proteome</keyword>
<dbReference type="Proteomes" id="UP001319200">
    <property type="component" value="Unassembled WGS sequence"/>
</dbReference>
<sequence length="121" mass="13604">MDKIVVEIVTSADEILKSLMESHDSGTMIGITSPELGPDTYITAVRDILIDDDDPIIVIRGYDRSGYFFSKDTLSLKSITSVIPFNSIFDNPFLREVKKELEVIRGNRENNASIKTEDYIS</sequence>
<organism evidence="1 2">
    <name type="scientific">Chryseosolibacter histidini</name>
    <dbReference type="NCBI Taxonomy" id="2782349"/>
    <lineage>
        <taxon>Bacteria</taxon>
        <taxon>Pseudomonadati</taxon>
        <taxon>Bacteroidota</taxon>
        <taxon>Cytophagia</taxon>
        <taxon>Cytophagales</taxon>
        <taxon>Chryseotaleaceae</taxon>
        <taxon>Chryseosolibacter</taxon>
    </lineage>
</organism>